<keyword evidence="4" id="KW-1185">Reference proteome</keyword>
<dbReference type="InterPro" id="IPR014002">
    <property type="entry name" value="Agenet_dom_plant"/>
</dbReference>
<feature type="region of interest" description="Disordered" evidence="1">
    <location>
        <begin position="426"/>
        <end position="468"/>
    </location>
</feature>
<feature type="region of interest" description="Disordered" evidence="1">
    <location>
        <begin position="1296"/>
        <end position="1341"/>
    </location>
</feature>
<evidence type="ECO:0000313" key="4">
    <source>
        <dbReference type="Proteomes" id="UP000230069"/>
    </source>
</evidence>
<dbReference type="STRING" id="218851.A0A2G5E3I0"/>
<gene>
    <name evidence="3" type="ORF">AQUCO_01300777v1</name>
</gene>
<evidence type="ECO:0000259" key="2">
    <source>
        <dbReference type="SMART" id="SM00743"/>
    </source>
</evidence>
<feature type="compositionally biased region" description="Basic and acidic residues" evidence="1">
    <location>
        <begin position="233"/>
        <end position="244"/>
    </location>
</feature>
<feature type="region of interest" description="Disordered" evidence="1">
    <location>
        <begin position="1469"/>
        <end position="1496"/>
    </location>
</feature>
<feature type="compositionally biased region" description="Polar residues" evidence="1">
    <location>
        <begin position="855"/>
        <end position="867"/>
    </location>
</feature>
<dbReference type="FunCoup" id="A0A2G5E3I0">
    <property type="interactions" value="1676"/>
</dbReference>
<feature type="compositionally biased region" description="Basic and acidic residues" evidence="1">
    <location>
        <begin position="2304"/>
        <end position="2314"/>
    </location>
</feature>
<feature type="region of interest" description="Disordered" evidence="1">
    <location>
        <begin position="718"/>
        <end position="740"/>
    </location>
</feature>
<feature type="region of interest" description="Disordered" evidence="1">
    <location>
        <begin position="969"/>
        <end position="1009"/>
    </location>
</feature>
<dbReference type="Proteomes" id="UP000230069">
    <property type="component" value="Unassembled WGS sequence"/>
</dbReference>
<feature type="compositionally biased region" description="Basic and acidic residues" evidence="1">
    <location>
        <begin position="721"/>
        <end position="730"/>
    </location>
</feature>
<evidence type="ECO:0000313" key="3">
    <source>
        <dbReference type="EMBL" id="PIA50261.1"/>
    </source>
</evidence>
<feature type="region of interest" description="Disordered" evidence="1">
    <location>
        <begin position="2006"/>
        <end position="2025"/>
    </location>
</feature>
<feature type="region of interest" description="Disordered" evidence="1">
    <location>
        <begin position="2105"/>
        <end position="2130"/>
    </location>
</feature>
<feature type="compositionally biased region" description="Polar residues" evidence="1">
    <location>
        <begin position="969"/>
        <end position="995"/>
    </location>
</feature>
<feature type="domain" description="Agenet" evidence="2">
    <location>
        <begin position="2033"/>
        <end position="2091"/>
    </location>
</feature>
<dbReference type="CDD" id="cd20405">
    <property type="entry name" value="Tudor_Agenet_AtDUF_rpt1_3"/>
    <property type="match status" value="1"/>
</dbReference>
<reference evidence="3 4" key="1">
    <citation type="submission" date="2017-09" db="EMBL/GenBank/DDBJ databases">
        <title>WGS assembly of Aquilegia coerulea Goldsmith.</title>
        <authorList>
            <person name="Hodges S."/>
            <person name="Kramer E."/>
            <person name="Nordborg M."/>
            <person name="Tomkins J."/>
            <person name="Borevitz J."/>
            <person name="Derieg N."/>
            <person name="Yan J."/>
            <person name="Mihaltcheva S."/>
            <person name="Hayes R.D."/>
            <person name="Rokhsar D."/>
        </authorList>
    </citation>
    <scope>NUCLEOTIDE SEQUENCE [LARGE SCALE GENOMIC DNA]</scope>
    <source>
        <strain evidence="4">cv. Goldsmith</strain>
    </source>
</reference>
<dbReference type="InParanoid" id="A0A2G5E3I0"/>
<sequence length="2376" mass="256191">MDYEDNDFQSQSFQLAVEENTKFSQGSHSYSLPKFDLDYNLQAHLRFDSLVESEVLLGIRSQEENQWIEDFSRESSGLEFSSGAAESCSISRRNNVWSEVTSSESVDLLLKSVGQDDMLMGQAKIEESDAGDGLNYLTKLMEPNSNKEGFSLPETGKATCVGSISTLDVPIELMEPNSNKDGFALPETGKATCVGSISTLDLPIEQCLELGKDVVEQQSQIDSTSQLEEGENSDDKPLGSKSLDDSSNPECMQVRTSPASVQSCVNSGDLNSDVLQGDEGLEQDNTETVGDHQVLSGVMNVQTCERYTNNTDVNNVGNISSLAQKAYSTLQAMEVRSHTTDTVEISDYEHIISSKDTDMVDQFIGSTQEASFLIAGENISVAHSTAFSGGATEIHSMPIVHFPDQTVQGRCSVDPVVQQGVLSENVSHQMDDGQSLSNAEELPEKDDAVCEGQGNENADDQVHSSSSVREICSSTDVTHDSQIPEDRKVRDVGLGVHSAEVCHTSPLLVEAHPRCDQLLIEDAPCGVWLSRPHVYAVEKENERLPSCSESSGAVLQAATMTSDRIEDGIQNLIQGTSIAKDEAFQQEDLSSSSHANNCSLVVREEEIVTRSSIVPSNLDAKEISQVSTECFPFSEPEHGEVCDTAKEMTCEIVGQSSSSMGISGKMCQNEPESDIADIVVQQQCSERLEESLVVQDVALKDDGHAEVHNEYNIKGVPLEVEGPRSSHGEPQRNPLPSLGESYYNIGLKDLEDNEASGTNNGLSALESTERGVMSSPTHTQTLPPSLGESTCNTDLENLEAEASKCDNTLRSPITSIQGVSLNGGESIVGSVAVSESDAEGHVLEAESSSLNSNEPNCGSPTTISEASQSEKEQLEGKMVSLDVIDSGALEQETNKVIHSVAEPKDSDAFEDDRSFTFKVSSLEELSEKETVTGWKPFPNVQPYKCSQAVGSSCVSPFGSCGIDSKMLENSGNPRISGETNTPESSKCTSEGKTWPTSGKTTKKETAEGKPQKNVVLDGAKVHQDELRRSSDANTAVPCSIELVKAFDVSTVHDPKGNIAAEVSRRISFGANSIENLSEKGTCHMWKPVYSVPQTVGVSSPAPSFVKQVDAKELQKSSRESRPRASGVKNVRRSYKSNAEDKTQSLSGKAADKENAKGVKGLIESISKKNTKAGSNNSISASPTSPGTMAQVLQRGKVRSLGFTEGSSTKSCVVTTVQTSNVPDLNSSVSPYSLFQQPFTAFQQVQLRAQIFVYGSIIQGTAPDESCMEAAFGESDGGRSVWENVWRVTVERFHNQKSPLSNAKTPLHPHNDSRSTETLNQTVHRSEASSVSNTPFSSPTWSVPSTCRDGLLSMSMPKVPLGDSSKKFIPLQPYQSSHARHYVGNTSPWPTPVPSPGTWVVTPQSAAVASVHLPTLPISETVRVTSVRESVPQSLGMQHAPPNPNSFIHMSSPLIGSASKPLVMDAKGTTISPAKHASAESKPRKRRRNVASEEQGHISPLVQPWRNLMSVSTELPITVAPPTTTAALNVASGSLMSGNLPGQTSSLVQSRKDPISVSAQSPGSVAPATGTSAMSVASGSLVSGSSLVTSTHRQIVDGGATEQRVWFSEEMYGKIEGAKREAEDASGLAATAVRHCQNIWTQLAVQKNSGAVSEIEAKLGSSAVAIAAAASVAKAAAAIAKVASDAALQAKLMADEAFHTSKSVNHTLETSFQEDVQNLGRVTPSSILKGRDKIANADSVLGVVREAARKRVEAASAAAKRAENLGALLKAAEMTAEAVSQAGTIIAMGEPLPFTLTELVDAGPEGYWKVQQKSSQLVNSNYLRREETYKGGVEEGSGGSVEQLNEKLLDKNETNQIVDQRKVLSCEELSRDSADNRMLLVNDAQWGSVSSSGKGLEEHKGCSDYDLSKTIGVIPESQIAAEKASLAIPNDECSGHLRTSNEDKIDEGSLVEVRSEEEGLGTVWFLAKVVSLKDEKASVSYTVNARNEGSSQPTEWVPLHEKGDDAPRIRIPHPLSDSKHEGTKKRSRAARGDYAWSVGDRVDAWIRNGWWEGIITEKSKDDETYLTFKFSAQRETSVVRAWNLRLSLIWEDGRWVEWCRPMESSLSHECDTPQRKPPKKSRLESETAPAVEATGKDTVTKLPVIKELEKPEPPKLLMLSAKEKVFNVGKKTTEGKHSDPLGTKRTGLQKEGSRVVFGVPKPGKKRKFMDVSRHYVSDRANKLREGGDSAKFTKFLVPQESASRGWKNTSKAAFKGKQIAEPNKEAEGHELLLNVASNSISHKKKSSDVAADVQSKGRAAPLGDKSVKNNEKRDGQSFMGNVMPNAIEPRRSVRRIQPTSRLLEGLQSSLIASKIPAASHDKGTKTQQKSLRGRTHG</sequence>
<accession>A0A2G5E3I0</accession>
<feature type="compositionally biased region" description="Polar residues" evidence="1">
    <location>
        <begin position="774"/>
        <end position="790"/>
    </location>
</feature>
<dbReference type="PANTHER" id="PTHR48429:SF1">
    <property type="entry name" value="AGENET DOMAIN-CONTAINING PROTEIN"/>
    <property type="match status" value="1"/>
</dbReference>
<feature type="region of interest" description="Disordered" evidence="1">
    <location>
        <begin position="1108"/>
        <end position="1153"/>
    </location>
</feature>
<feature type="compositionally biased region" description="Polar residues" evidence="1">
    <location>
        <begin position="426"/>
        <end position="438"/>
    </location>
</feature>
<feature type="compositionally biased region" description="Basic and acidic residues" evidence="1">
    <location>
        <begin position="1108"/>
        <end position="1122"/>
    </location>
</feature>
<dbReference type="SMART" id="SM00743">
    <property type="entry name" value="Agenet"/>
    <property type="match status" value="2"/>
</dbReference>
<evidence type="ECO:0000256" key="1">
    <source>
        <dbReference type="SAM" id="MobiDB-lite"/>
    </source>
</evidence>
<dbReference type="PANTHER" id="PTHR48429">
    <property type="entry name" value="AGENET DOMAIN-CONTAINING PROTEIN"/>
    <property type="match status" value="1"/>
</dbReference>
<feature type="compositionally biased region" description="Polar residues" evidence="1">
    <location>
        <begin position="1315"/>
        <end position="1341"/>
    </location>
</feature>
<dbReference type="InterPro" id="IPR055274">
    <property type="entry name" value="SWO1"/>
</dbReference>
<dbReference type="Pfam" id="PF05641">
    <property type="entry name" value="Agenet"/>
    <property type="match status" value="1"/>
</dbReference>
<feature type="compositionally biased region" description="Polar residues" evidence="1">
    <location>
        <begin position="245"/>
        <end position="274"/>
    </location>
</feature>
<feature type="region of interest" description="Disordered" evidence="1">
    <location>
        <begin position="1166"/>
        <end position="1188"/>
    </location>
</feature>
<feature type="region of interest" description="Disordered" evidence="1">
    <location>
        <begin position="2351"/>
        <end position="2376"/>
    </location>
</feature>
<dbReference type="EMBL" id="KZ305030">
    <property type="protein sequence ID" value="PIA50261.1"/>
    <property type="molecule type" value="Genomic_DNA"/>
</dbReference>
<feature type="domain" description="Agenet" evidence="2">
    <location>
        <begin position="1942"/>
        <end position="2016"/>
    </location>
</feature>
<feature type="region of interest" description="Disordered" evidence="1">
    <location>
        <begin position="845"/>
        <end position="870"/>
    </location>
</feature>
<feature type="compositionally biased region" description="Low complexity" evidence="1">
    <location>
        <begin position="845"/>
        <end position="854"/>
    </location>
</feature>
<proteinExistence type="predicted"/>
<dbReference type="OrthoDB" id="433924at2759"/>
<name>A0A2G5E3I0_AQUCA</name>
<feature type="region of interest" description="Disordered" evidence="1">
    <location>
        <begin position="219"/>
        <end position="277"/>
    </location>
</feature>
<organism evidence="3 4">
    <name type="scientific">Aquilegia coerulea</name>
    <name type="common">Rocky mountain columbine</name>
    <dbReference type="NCBI Taxonomy" id="218851"/>
    <lineage>
        <taxon>Eukaryota</taxon>
        <taxon>Viridiplantae</taxon>
        <taxon>Streptophyta</taxon>
        <taxon>Embryophyta</taxon>
        <taxon>Tracheophyta</taxon>
        <taxon>Spermatophyta</taxon>
        <taxon>Magnoliopsida</taxon>
        <taxon>Ranunculales</taxon>
        <taxon>Ranunculaceae</taxon>
        <taxon>Thalictroideae</taxon>
        <taxon>Aquilegia</taxon>
    </lineage>
</organism>
<dbReference type="InterPro" id="IPR008395">
    <property type="entry name" value="Agenet-like_dom"/>
</dbReference>
<feature type="region of interest" description="Disordered" evidence="1">
    <location>
        <begin position="767"/>
        <end position="790"/>
    </location>
</feature>
<feature type="compositionally biased region" description="Polar residues" evidence="1">
    <location>
        <begin position="1171"/>
        <end position="1187"/>
    </location>
</feature>
<feature type="region of interest" description="Disordered" evidence="1">
    <location>
        <begin position="2279"/>
        <end position="2339"/>
    </location>
</feature>
<protein>
    <recommendedName>
        <fullName evidence="2">Agenet domain-containing protein</fullName>
    </recommendedName>
</protein>